<comment type="caution">
    <text evidence="1">The sequence shown here is derived from an EMBL/GenBank/DDBJ whole genome shotgun (WGS) entry which is preliminary data.</text>
</comment>
<reference evidence="1" key="1">
    <citation type="submission" date="2014-02" db="EMBL/GenBank/DDBJ databases">
        <title>Expanding our view of genomic diversity in Candidatus Accumulibacter clades.</title>
        <authorList>
            <person name="Skennerton C.T."/>
            <person name="Barr J.J."/>
            <person name="Slater F.R."/>
            <person name="Bond P.L."/>
            <person name="Tyson G.W."/>
        </authorList>
    </citation>
    <scope>NUCLEOTIDE SEQUENCE [LARGE SCALE GENOMIC DNA]</scope>
</reference>
<keyword evidence="2" id="KW-1185">Reference proteome</keyword>
<gene>
    <name evidence="1" type="ORF">AW11_00279</name>
</gene>
<dbReference type="PATRIC" id="fig|1454004.3.peg.285"/>
<evidence type="ECO:0000313" key="1">
    <source>
        <dbReference type="EMBL" id="EXI90938.1"/>
    </source>
</evidence>
<name>A0A011P7J5_ACCRE</name>
<sequence length="85" mass="10049">MNISDDTALQFFRDLVRNFSQPRFSEADFLQQQYAVIEAYVERFPVDEREFRALAWIEANAGQYRQQWQMQAVTVGRQMHANLGC</sequence>
<accession>A0A011P7J5</accession>
<evidence type="ECO:0000313" key="2">
    <source>
        <dbReference type="Proteomes" id="UP000022141"/>
    </source>
</evidence>
<proteinExistence type="predicted"/>
<dbReference type="AlphaFoldDB" id="A0A011P7J5"/>
<dbReference type="Proteomes" id="UP000022141">
    <property type="component" value="Unassembled WGS sequence"/>
</dbReference>
<organism evidence="1 2">
    <name type="scientific">Accumulibacter regalis</name>
    <dbReference type="NCBI Taxonomy" id="522306"/>
    <lineage>
        <taxon>Bacteria</taxon>
        <taxon>Pseudomonadati</taxon>
        <taxon>Pseudomonadota</taxon>
        <taxon>Betaproteobacteria</taxon>
        <taxon>Candidatus Accumulibacter</taxon>
    </lineage>
</organism>
<protein>
    <submittedName>
        <fullName evidence="1">Uncharacterized protein</fullName>
    </submittedName>
</protein>
<dbReference type="EMBL" id="JEMY01000003">
    <property type="protein sequence ID" value="EXI90938.1"/>
    <property type="molecule type" value="Genomic_DNA"/>
</dbReference>